<dbReference type="CDD" id="cd19802">
    <property type="entry name" value="Bbox1_TRIM8-like"/>
    <property type="match status" value="1"/>
</dbReference>
<dbReference type="InterPro" id="IPR043136">
    <property type="entry name" value="B30.2/SPRY_sf"/>
</dbReference>
<organism evidence="12 13">
    <name type="scientific">Petromyzon marinus</name>
    <name type="common">Sea lamprey</name>
    <dbReference type="NCBI Taxonomy" id="7757"/>
    <lineage>
        <taxon>Eukaryota</taxon>
        <taxon>Metazoa</taxon>
        <taxon>Chordata</taxon>
        <taxon>Craniata</taxon>
        <taxon>Vertebrata</taxon>
        <taxon>Cyclostomata</taxon>
        <taxon>Hyperoartia</taxon>
        <taxon>Petromyzontiformes</taxon>
        <taxon>Petromyzontidae</taxon>
        <taxon>Petromyzon</taxon>
    </lineage>
</organism>
<dbReference type="Pfam" id="PF00622">
    <property type="entry name" value="SPRY"/>
    <property type="match status" value="1"/>
</dbReference>
<evidence type="ECO:0000256" key="2">
    <source>
        <dbReference type="ARBA" id="ARBA00022723"/>
    </source>
</evidence>
<evidence type="ECO:0000256" key="3">
    <source>
        <dbReference type="ARBA" id="ARBA00022771"/>
    </source>
</evidence>
<dbReference type="Gene3D" id="3.30.160.60">
    <property type="entry name" value="Classic Zinc Finger"/>
    <property type="match status" value="1"/>
</dbReference>
<evidence type="ECO:0000259" key="11">
    <source>
        <dbReference type="PROSITE" id="PS50188"/>
    </source>
</evidence>
<dbReference type="PRINTS" id="PR01407">
    <property type="entry name" value="BUTYPHLNCDUF"/>
</dbReference>
<dbReference type="Pfam" id="PF13445">
    <property type="entry name" value="zf-RING_UBOX"/>
    <property type="match status" value="1"/>
</dbReference>
<dbReference type="RefSeq" id="XP_032814846.1">
    <property type="nucleotide sequence ID" value="XM_032958955.1"/>
</dbReference>
<accession>A0AAJ7TDG2</accession>
<sequence length="602" mass="67495">MHIREREAPRPTDPMASCAPSLQEELTCSVCLSLYDDPVQLQCRHNLCRACFRRMCELNTYVRCPECQTDVTGRRVEANMKLRNVVDSYLKSITSGGGGRFKLAGGCRSLDACSSSTSSSSSPPSPSSPSSPSSSPAVPCSFCRRDAQRPAVRTCAKCEVSFCEEHVRPHYENSCFRGHVLLQPTARLAERRCTDHDEPLKLYCAVDDALVCSVCVLAGGHRDHPVRTLAQHAHHVRDLLEDKTRNLEGKIGLFEKFLQQAEQKNQEIELKTDRLKKEASDMLDTIRHHLIQEEEKVRRNIEKDATRARQVVAAAVAHVSSSDLKALHEVKTTIEKITEEKDDFYLLKAYSSHVKSLNAVSAIAVPKIQRDFEVQDEVVPADWLQRVVKGIPIKEPEKASLAFEGAVQHAMLRISNEGRTVTVSAHPQLGFAGLYHPPHRRHGRSARPRGERQLAHAPLPLHGNPFKDMWNIMCSQGFAYGRHYWEVMLSPSMTGWAAGVAYRQVERSGPESRLGRSTSSWALEWVANFTPRCTFWHGNVTTVVQCPGVPRRLMVVLDVDRGSIAYYDADSKLEIFCFVSKFSEPLYPCFCLGSPNDFLTLV</sequence>
<feature type="domain" description="B30.2/SPRY" evidence="11">
    <location>
        <begin position="380"/>
        <end position="602"/>
    </location>
</feature>
<dbReference type="InterPro" id="IPR013083">
    <property type="entry name" value="Znf_RING/FYVE/PHD"/>
</dbReference>
<feature type="coiled-coil region" evidence="7">
    <location>
        <begin position="258"/>
        <end position="311"/>
    </location>
</feature>
<evidence type="ECO:0000256" key="5">
    <source>
        <dbReference type="ARBA" id="ARBA00022859"/>
    </source>
</evidence>
<dbReference type="InterPro" id="IPR003879">
    <property type="entry name" value="Butyrophylin_SPRY"/>
</dbReference>
<keyword evidence="7" id="KW-0175">Coiled coil</keyword>
<dbReference type="SMART" id="SM00184">
    <property type="entry name" value="RING"/>
    <property type="match status" value="1"/>
</dbReference>
<dbReference type="GO" id="GO:0008270">
    <property type="term" value="F:zinc ion binding"/>
    <property type="evidence" value="ECO:0007669"/>
    <property type="project" value="UniProtKB-KW"/>
</dbReference>
<dbReference type="InterPro" id="IPR051051">
    <property type="entry name" value="E3_ubiq-ligase_TRIM/RNF"/>
</dbReference>
<protein>
    <submittedName>
        <fullName evidence="13">E3 ubiquitin-protein ligase Midline-1-like isoform X1</fullName>
    </submittedName>
</protein>
<keyword evidence="5" id="KW-0391">Immunity</keyword>
<name>A0AAJ7TDG2_PETMA</name>
<dbReference type="AlphaFoldDB" id="A0AAJ7TDG2"/>
<dbReference type="Gene3D" id="2.60.120.920">
    <property type="match status" value="1"/>
</dbReference>
<dbReference type="SMART" id="SM00449">
    <property type="entry name" value="SPRY"/>
    <property type="match status" value="1"/>
</dbReference>
<dbReference type="Gene3D" id="3.30.40.10">
    <property type="entry name" value="Zinc/RING finger domain, C3HC4 (zinc finger)"/>
    <property type="match status" value="1"/>
</dbReference>
<dbReference type="PROSITE" id="PS50089">
    <property type="entry name" value="ZF_RING_2"/>
    <property type="match status" value="1"/>
</dbReference>
<feature type="domain" description="B box-type" evidence="10">
    <location>
        <begin position="188"/>
        <end position="229"/>
    </location>
</feature>
<keyword evidence="4" id="KW-0862">Zinc</keyword>
<evidence type="ECO:0000256" key="1">
    <source>
        <dbReference type="ARBA" id="ARBA00022588"/>
    </source>
</evidence>
<dbReference type="Gene3D" id="4.10.830.40">
    <property type="match status" value="1"/>
</dbReference>
<dbReference type="InterPro" id="IPR027370">
    <property type="entry name" value="Znf-RING_euk"/>
</dbReference>
<dbReference type="PANTHER" id="PTHR25465">
    <property type="entry name" value="B-BOX DOMAIN CONTAINING"/>
    <property type="match status" value="1"/>
</dbReference>
<evidence type="ECO:0000256" key="4">
    <source>
        <dbReference type="ARBA" id="ARBA00022833"/>
    </source>
</evidence>
<reference evidence="13" key="1">
    <citation type="submission" date="2025-08" db="UniProtKB">
        <authorList>
            <consortium name="RefSeq"/>
        </authorList>
    </citation>
    <scope>IDENTIFICATION</scope>
    <source>
        <tissue evidence="13">Sperm</tissue>
    </source>
</reference>
<dbReference type="PANTHER" id="PTHR25465:SF31">
    <property type="entry name" value="RING-TYPE DOMAIN-CONTAINING PROTEIN"/>
    <property type="match status" value="1"/>
</dbReference>
<evidence type="ECO:0000259" key="10">
    <source>
        <dbReference type="PROSITE" id="PS50119"/>
    </source>
</evidence>
<feature type="domain" description="RING-type" evidence="9">
    <location>
        <begin position="28"/>
        <end position="68"/>
    </location>
</feature>
<keyword evidence="1" id="KW-0399">Innate immunity</keyword>
<evidence type="ECO:0000259" key="9">
    <source>
        <dbReference type="PROSITE" id="PS50089"/>
    </source>
</evidence>
<dbReference type="InterPro" id="IPR013320">
    <property type="entry name" value="ConA-like_dom_sf"/>
</dbReference>
<feature type="region of interest" description="Disordered" evidence="8">
    <location>
        <begin position="115"/>
        <end position="136"/>
    </location>
</feature>
<dbReference type="GeneID" id="116944960"/>
<dbReference type="InterPro" id="IPR001870">
    <property type="entry name" value="B30.2/SPRY"/>
</dbReference>
<keyword evidence="3 6" id="KW-0863">Zinc-finger</keyword>
<dbReference type="PROSITE" id="PS50188">
    <property type="entry name" value="B302_SPRY"/>
    <property type="match status" value="1"/>
</dbReference>
<evidence type="ECO:0000256" key="6">
    <source>
        <dbReference type="PROSITE-ProRule" id="PRU00024"/>
    </source>
</evidence>
<keyword evidence="12" id="KW-1185">Reference proteome</keyword>
<dbReference type="InterPro" id="IPR001841">
    <property type="entry name" value="Znf_RING"/>
</dbReference>
<dbReference type="SUPFAM" id="SSF57845">
    <property type="entry name" value="B-box zinc-binding domain"/>
    <property type="match status" value="1"/>
</dbReference>
<keyword evidence="2" id="KW-0479">Metal-binding</keyword>
<evidence type="ECO:0000313" key="13">
    <source>
        <dbReference type="RefSeq" id="XP_032814846.1"/>
    </source>
</evidence>
<evidence type="ECO:0000256" key="7">
    <source>
        <dbReference type="SAM" id="Coils"/>
    </source>
</evidence>
<gene>
    <name evidence="13" type="primary">LOC116944960</name>
</gene>
<dbReference type="SUPFAM" id="SSF49899">
    <property type="entry name" value="Concanavalin A-like lectins/glucanases"/>
    <property type="match status" value="1"/>
</dbReference>
<dbReference type="SUPFAM" id="SSF57850">
    <property type="entry name" value="RING/U-box"/>
    <property type="match status" value="1"/>
</dbReference>
<dbReference type="KEGG" id="pmrn:116944960"/>
<dbReference type="GO" id="GO:0045087">
    <property type="term" value="P:innate immune response"/>
    <property type="evidence" value="ECO:0007669"/>
    <property type="project" value="UniProtKB-KW"/>
</dbReference>
<dbReference type="SMART" id="SM00336">
    <property type="entry name" value="BBOX"/>
    <property type="match status" value="2"/>
</dbReference>
<dbReference type="Pfam" id="PF00643">
    <property type="entry name" value="zf-B_box"/>
    <property type="match status" value="1"/>
</dbReference>
<dbReference type="PROSITE" id="PS50119">
    <property type="entry name" value="ZF_BBOX"/>
    <property type="match status" value="1"/>
</dbReference>
<dbReference type="Proteomes" id="UP001318040">
    <property type="component" value="Chromosome 22"/>
</dbReference>
<evidence type="ECO:0000313" key="12">
    <source>
        <dbReference type="Proteomes" id="UP001318040"/>
    </source>
</evidence>
<dbReference type="InterPro" id="IPR003877">
    <property type="entry name" value="SPRY_dom"/>
</dbReference>
<proteinExistence type="predicted"/>
<dbReference type="InterPro" id="IPR000315">
    <property type="entry name" value="Znf_B-box"/>
</dbReference>
<evidence type="ECO:0000256" key="8">
    <source>
        <dbReference type="SAM" id="MobiDB-lite"/>
    </source>
</evidence>